<feature type="region of interest" description="Disordered" evidence="8">
    <location>
        <begin position="68"/>
        <end position="104"/>
    </location>
</feature>
<organism evidence="11 12">
    <name type="scientific">Maioricimonas rarisocia</name>
    <dbReference type="NCBI Taxonomy" id="2528026"/>
    <lineage>
        <taxon>Bacteria</taxon>
        <taxon>Pseudomonadati</taxon>
        <taxon>Planctomycetota</taxon>
        <taxon>Planctomycetia</taxon>
        <taxon>Planctomycetales</taxon>
        <taxon>Planctomycetaceae</taxon>
        <taxon>Maioricimonas</taxon>
    </lineage>
</organism>
<feature type="transmembrane region" description="Helical" evidence="9">
    <location>
        <begin position="473"/>
        <end position="493"/>
    </location>
</feature>
<dbReference type="KEGG" id="mri:Mal4_41500"/>
<evidence type="ECO:0000256" key="5">
    <source>
        <dbReference type="ARBA" id="ARBA00022692"/>
    </source>
</evidence>
<sequence>MSAAFDVASGRERPAGGLCYVMKKADRNVRPTSAVRPFHVERLPPSGQLPFHAPVTRQTSRAIFGTYSRITSDPSASPPDRDLPVATRSRKKSTPATMEKDDDVPRGAEQRLLRIALVTFLAALLLRSLYPFAMAVEHFDEGVYASNLYAWHLDNRYPDRHLYAPPLLPALLEWAMIFTGGTAHAAMWVNVLAGSLTAALVAWISGRWFGTAAAVTAGVLAVTSEVHMLYSRAALTDALLCLWMLAGVYAGWKAILSGRPVWIAAAGLLASLAWWTKYNGWLTLAVTGAGTAAWLVVDRIRNSVAGTAALRWLATAVAAVLLWLPLLNDLQQTGGYGPVAANHAKYVVGFSGWLDSFRQQLANHSVLNGWLTIAGLTAIAVFAIVKHRPATAASEPAETSDESLPVPRRRIRVDALIGGLGLAIVAAFVGSTASLGVITLVTLVLIPLKVDRQAQAARAADADLLAAWRAQRLAIWMVAAWFFGLLLATPLYHPYPRLTLPWLVAAWLGAGVTVGRIANGRRATGSEPDQETNANARRWFPNGATAVLTAGIAAVVAWGLGASRETTAPAGVVAWEDRTSFQILARNLLDDIETAVAALPKSTVPEYDAVVYVYAEPALYFHLASLEGTSWLQFITQPAGNLDMVRPEASTDRRLPTFVITGPHGHRTPEEIDAALPFLAPVSRHPYTPSTLVLLNDLAPPLPDRKALPAEYEVQLLRLNFGN</sequence>
<feature type="transmembrane region" description="Helical" evidence="9">
    <location>
        <begin position="539"/>
        <end position="560"/>
    </location>
</feature>
<keyword evidence="2" id="KW-1003">Cell membrane</keyword>
<keyword evidence="5 9" id="KW-0812">Transmembrane</keyword>
<feature type="transmembrane region" description="Helical" evidence="9">
    <location>
        <begin position="259"/>
        <end position="275"/>
    </location>
</feature>
<accession>A0A517ZBD2</accession>
<dbReference type="Pfam" id="PF02366">
    <property type="entry name" value="PMT"/>
    <property type="match status" value="1"/>
</dbReference>
<evidence type="ECO:0000256" key="2">
    <source>
        <dbReference type="ARBA" id="ARBA00022475"/>
    </source>
</evidence>
<evidence type="ECO:0000256" key="6">
    <source>
        <dbReference type="ARBA" id="ARBA00022989"/>
    </source>
</evidence>
<dbReference type="InterPro" id="IPR003342">
    <property type="entry name" value="ArnT-like_N"/>
</dbReference>
<feature type="domain" description="ArnT-like N-terminal" evidence="10">
    <location>
        <begin position="186"/>
        <end position="326"/>
    </location>
</feature>
<dbReference type="PANTHER" id="PTHR33908:SF11">
    <property type="entry name" value="MEMBRANE PROTEIN"/>
    <property type="match status" value="1"/>
</dbReference>
<keyword evidence="4 11" id="KW-0808">Transferase</keyword>
<feature type="transmembrane region" description="Helical" evidence="9">
    <location>
        <begin position="229"/>
        <end position="252"/>
    </location>
</feature>
<evidence type="ECO:0000256" key="3">
    <source>
        <dbReference type="ARBA" id="ARBA00022676"/>
    </source>
</evidence>
<feature type="transmembrane region" description="Helical" evidence="9">
    <location>
        <begin position="499"/>
        <end position="518"/>
    </location>
</feature>
<evidence type="ECO:0000313" key="12">
    <source>
        <dbReference type="Proteomes" id="UP000320496"/>
    </source>
</evidence>
<dbReference type="OrthoDB" id="207747at2"/>
<dbReference type="InterPro" id="IPR050297">
    <property type="entry name" value="LipidA_mod_glycosyltrf_83"/>
</dbReference>
<feature type="transmembrane region" description="Helical" evidence="9">
    <location>
        <begin position="415"/>
        <end position="448"/>
    </location>
</feature>
<evidence type="ECO:0000256" key="4">
    <source>
        <dbReference type="ARBA" id="ARBA00022679"/>
    </source>
</evidence>
<feature type="transmembrane region" description="Helical" evidence="9">
    <location>
        <begin position="174"/>
        <end position="193"/>
    </location>
</feature>
<feature type="transmembrane region" description="Helical" evidence="9">
    <location>
        <begin position="309"/>
        <end position="327"/>
    </location>
</feature>
<dbReference type="EMBL" id="CP036275">
    <property type="protein sequence ID" value="QDU39803.1"/>
    <property type="molecule type" value="Genomic_DNA"/>
</dbReference>
<keyword evidence="12" id="KW-1185">Reference proteome</keyword>
<dbReference type="GO" id="GO:0006493">
    <property type="term" value="P:protein O-linked glycosylation"/>
    <property type="evidence" value="ECO:0007669"/>
    <property type="project" value="InterPro"/>
</dbReference>
<dbReference type="AlphaFoldDB" id="A0A517ZBD2"/>
<dbReference type="Proteomes" id="UP000320496">
    <property type="component" value="Chromosome"/>
</dbReference>
<evidence type="ECO:0000256" key="1">
    <source>
        <dbReference type="ARBA" id="ARBA00004651"/>
    </source>
</evidence>
<comment type="subcellular location">
    <subcellularLocation>
        <location evidence="1">Cell membrane</location>
        <topology evidence="1">Multi-pass membrane protein</topology>
    </subcellularLocation>
</comment>
<dbReference type="GO" id="GO:0000030">
    <property type="term" value="F:mannosyltransferase activity"/>
    <property type="evidence" value="ECO:0007669"/>
    <property type="project" value="InterPro"/>
</dbReference>
<reference evidence="11 12" key="1">
    <citation type="submission" date="2019-02" db="EMBL/GenBank/DDBJ databases">
        <title>Deep-cultivation of Planctomycetes and their phenomic and genomic characterization uncovers novel biology.</title>
        <authorList>
            <person name="Wiegand S."/>
            <person name="Jogler M."/>
            <person name="Boedeker C."/>
            <person name="Pinto D."/>
            <person name="Vollmers J."/>
            <person name="Rivas-Marin E."/>
            <person name="Kohn T."/>
            <person name="Peeters S.H."/>
            <person name="Heuer A."/>
            <person name="Rast P."/>
            <person name="Oberbeckmann S."/>
            <person name="Bunk B."/>
            <person name="Jeske O."/>
            <person name="Meyerdierks A."/>
            <person name="Storesund J.E."/>
            <person name="Kallscheuer N."/>
            <person name="Luecker S."/>
            <person name="Lage O.M."/>
            <person name="Pohl T."/>
            <person name="Merkel B.J."/>
            <person name="Hornburger P."/>
            <person name="Mueller R.-W."/>
            <person name="Bruemmer F."/>
            <person name="Labrenz M."/>
            <person name="Spormann A.M."/>
            <person name="Op den Camp H."/>
            <person name="Overmann J."/>
            <person name="Amann R."/>
            <person name="Jetten M.S.M."/>
            <person name="Mascher T."/>
            <person name="Medema M.H."/>
            <person name="Devos D.P."/>
            <person name="Kaster A.-K."/>
            <person name="Ovreas L."/>
            <person name="Rohde M."/>
            <person name="Galperin M.Y."/>
            <person name="Jogler C."/>
        </authorList>
    </citation>
    <scope>NUCLEOTIDE SEQUENCE [LARGE SCALE GENOMIC DNA]</scope>
    <source>
        <strain evidence="11 12">Mal4</strain>
    </source>
</reference>
<dbReference type="PANTHER" id="PTHR33908">
    <property type="entry name" value="MANNOSYLTRANSFERASE YKCB-RELATED"/>
    <property type="match status" value="1"/>
</dbReference>
<dbReference type="GO" id="GO:0005886">
    <property type="term" value="C:plasma membrane"/>
    <property type="evidence" value="ECO:0007669"/>
    <property type="project" value="UniProtKB-SubCell"/>
</dbReference>
<keyword evidence="7 9" id="KW-0472">Membrane</keyword>
<protein>
    <submittedName>
        <fullName evidence="11">Dolichyl-phosphate-mannose-protein mannosyltransferase</fullName>
    </submittedName>
</protein>
<dbReference type="GO" id="GO:0009103">
    <property type="term" value="P:lipopolysaccharide biosynthetic process"/>
    <property type="evidence" value="ECO:0007669"/>
    <property type="project" value="UniProtKB-ARBA"/>
</dbReference>
<evidence type="ECO:0000256" key="9">
    <source>
        <dbReference type="SAM" id="Phobius"/>
    </source>
</evidence>
<feature type="transmembrane region" description="Helical" evidence="9">
    <location>
        <begin position="281"/>
        <end position="297"/>
    </location>
</feature>
<dbReference type="GO" id="GO:0016763">
    <property type="term" value="F:pentosyltransferase activity"/>
    <property type="evidence" value="ECO:0007669"/>
    <property type="project" value="TreeGrafter"/>
</dbReference>
<evidence type="ECO:0000259" key="10">
    <source>
        <dbReference type="Pfam" id="PF02366"/>
    </source>
</evidence>
<proteinExistence type="predicted"/>
<feature type="transmembrane region" description="Helical" evidence="9">
    <location>
        <begin position="112"/>
        <end position="130"/>
    </location>
</feature>
<keyword evidence="3 11" id="KW-0328">Glycosyltransferase</keyword>
<name>A0A517ZBD2_9PLAN</name>
<evidence type="ECO:0000313" key="11">
    <source>
        <dbReference type="EMBL" id="QDU39803.1"/>
    </source>
</evidence>
<keyword evidence="6 9" id="KW-1133">Transmembrane helix</keyword>
<feature type="transmembrane region" description="Helical" evidence="9">
    <location>
        <begin position="200"/>
        <end position="223"/>
    </location>
</feature>
<gene>
    <name evidence="11" type="ORF">Mal4_41500</name>
</gene>
<evidence type="ECO:0000256" key="7">
    <source>
        <dbReference type="ARBA" id="ARBA00023136"/>
    </source>
</evidence>
<evidence type="ECO:0000256" key="8">
    <source>
        <dbReference type="SAM" id="MobiDB-lite"/>
    </source>
</evidence>
<feature type="transmembrane region" description="Helical" evidence="9">
    <location>
        <begin position="333"/>
        <end position="354"/>
    </location>
</feature>
<feature type="transmembrane region" description="Helical" evidence="9">
    <location>
        <begin position="366"/>
        <end position="385"/>
    </location>
</feature>